<dbReference type="Proteomes" id="UP000805649">
    <property type="component" value="Unassembled WGS sequence"/>
</dbReference>
<evidence type="ECO:0000313" key="2">
    <source>
        <dbReference type="Proteomes" id="UP000805649"/>
    </source>
</evidence>
<comment type="caution">
    <text evidence="1">The sequence shown here is derived from an EMBL/GenBank/DDBJ whole genome shotgun (WGS) entry which is preliminary data.</text>
</comment>
<sequence length="419" mass="46534">MRSITNQVSSMVKLPGMATRPKELDISVDNHYTSRVYTCGSAISGSVVINPRRNTKFNFVQIHLISKTTVTTDDAYISKSTSQLLLKVSMPVPESVYPEPRVFKIGTTYKIPFRFVIPSQLTDGACVHNVDSDEMRDRHLRLPSTLTGWEKDDMAPTLLGVKYFVRARVMYLPQGKAEDDAVALLEAEHRLRVLAQSPEDPPLNVDKYDKHYRLSQIKLMRKSMFSTPLGRIIANSTQPPAIHLSPDGHGAGGSSVQIDLAFEPHVGNIVPPEVTLNSLKIVAHTWYCSQPIQNLPNMGPGRIPFSLSAKVVCDSLEYESWKKPRTTSSGVLENEDKEGVKIRPYTSSVRVDFRLPTSDHVFPPTFHSCLVSRTYALQANLTAGGCDFSLVLPIQIAMDAGDQTQGWAIQNVELPGWTD</sequence>
<reference evidence="1 2" key="1">
    <citation type="journal article" date="2020" name="Phytopathology">
        <title>Genome Sequence Resources of Colletotrichum truncatum, C. plurivorum, C. musicola, and C. sojae: Four Species Pathogenic to Soybean (Glycine max).</title>
        <authorList>
            <person name="Rogerio F."/>
            <person name="Boufleur T.R."/>
            <person name="Ciampi-Guillardi M."/>
            <person name="Sukno S.A."/>
            <person name="Thon M.R."/>
            <person name="Massola Junior N.S."/>
            <person name="Baroncelli R."/>
        </authorList>
    </citation>
    <scope>NUCLEOTIDE SEQUENCE [LARGE SCALE GENOMIC DNA]</scope>
    <source>
        <strain evidence="1 2">CMES1059</strain>
    </source>
</reference>
<evidence type="ECO:0000313" key="1">
    <source>
        <dbReference type="EMBL" id="KAL0942017.1"/>
    </source>
</evidence>
<keyword evidence="2" id="KW-1185">Reference proteome</keyword>
<gene>
    <name evidence="1" type="ORF">CTRU02_204780</name>
</gene>
<proteinExistence type="predicted"/>
<dbReference type="EMBL" id="VUJX02000002">
    <property type="protein sequence ID" value="KAL0942017.1"/>
    <property type="molecule type" value="Genomic_DNA"/>
</dbReference>
<organism evidence="1 2">
    <name type="scientific">Colletotrichum truncatum</name>
    <name type="common">Anthracnose fungus</name>
    <name type="synonym">Colletotrichum capsici</name>
    <dbReference type="NCBI Taxonomy" id="5467"/>
    <lineage>
        <taxon>Eukaryota</taxon>
        <taxon>Fungi</taxon>
        <taxon>Dikarya</taxon>
        <taxon>Ascomycota</taxon>
        <taxon>Pezizomycotina</taxon>
        <taxon>Sordariomycetes</taxon>
        <taxon>Hypocreomycetidae</taxon>
        <taxon>Glomerellales</taxon>
        <taxon>Glomerellaceae</taxon>
        <taxon>Colletotrichum</taxon>
        <taxon>Colletotrichum truncatum species complex</taxon>
    </lineage>
</organism>
<protein>
    <submittedName>
        <fullName evidence="1">Arrestin domain-containing protein</fullName>
    </submittedName>
</protein>
<name>A0ACC3ZD13_COLTU</name>
<accession>A0ACC3ZD13</accession>